<reference evidence="4" key="1">
    <citation type="submission" date="2021-02" db="EMBL/GenBank/DDBJ databases">
        <title>Infant gut strain persistence is associated with maternal origin, phylogeny, and functional potential including surface adhesion and iron acquisition.</title>
        <authorList>
            <person name="Lou Y.C."/>
        </authorList>
    </citation>
    <scope>NUCLEOTIDE SEQUENCE</scope>
    <source>
        <strain evidence="4">L2_039_000G1_dasL2_039_000G1_concoct_11</strain>
    </source>
</reference>
<proteinExistence type="predicted"/>
<sequence length="225" mass="25279">MQPDISIIIPIYNVEKYLEQCLESVCNQTLDSLQIVCVDDGSTDASGSIVDAFAARDARIVAIHKKNEGYGKGVNVGLDAAVGRYIGIVEPDDYLDPSMFEKLFARARKTDADIVKAAYWRVCDADTPQETILPANYLHCVSDTHGVFQLKDDAEFLFHHPSIWTAIYRKDFLDKHGIRMHEIPGAGWADNPWLMETLAQAESISYIDECLYYYREFNLGSSSVV</sequence>
<dbReference type="GO" id="GO:0016757">
    <property type="term" value="F:glycosyltransferase activity"/>
    <property type="evidence" value="ECO:0007669"/>
    <property type="project" value="UniProtKB-KW"/>
</dbReference>
<evidence type="ECO:0000256" key="2">
    <source>
        <dbReference type="ARBA" id="ARBA00022679"/>
    </source>
</evidence>
<dbReference type="Gene3D" id="3.90.550.10">
    <property type="entry name" value="Spore Coat Polysaccharide Biosynthesis Protein SpsA, Chain A"/>
    <property type="match status" value="1"/>
</dbReference>
<evidence type="ECO:0000256" key="1">
    <source>
        <dbReference type="ARBA" id="ARBA00022676"/>
    </source>
</evidence>
<evidence type="ECO:0000313" key="5">
    <source>
        <dbReference type="Proteomes" id="UP000727506"/>
    </source>
</evidence>
<keyword evidence="2 4" id="KW-0808">Transferase</keyword>
<dbReference type="Proteomes" id="UP000727506">
    <property type="component" value="Unassembled WGS sequence"/>
</dbReference>
<dbReference type="InterPro" id="IPR001173">
    <property type="entry name" value="Glyco_trans_2-like"/>
</dbReference>
<dbReference type="CDD" id="cd00761">
    <property type="entry name" value="Glyco_tranf_GTA_type"/>
    <property type="match status" value="1"/>
</dbReference>
<dbReference type="EC" id="2.4.-.-" evidence="4"/>
<organism evidence="4 5">
    <name type="scientific">Slackia piriformis</name>
    <dbReference type="NCBI Taxonomy" id="626934"/>
    <lineage>
        <taxon>Bacteria</taxon>
        <taxon>Bacillati</taxon>
        <taxon>Actinomycetota</taxon>
        <taxon>Coriobacteriia</taxon>
        <taxon>Eggerthellales</taxon>
        <taxon>Eggerthellaceae</taxon>
        <taxon>Slackia</taxon>
    </lineage>
</organism>
<comment type="caution">
    <text evidence="4">The sequence shown here is derived from an EMBL/GenBank/DDBJ whole genome shotgun (WGS) entry which is preliminary data.</text>
</comment>
<name>A0A943UTV5_9ACTN</name>
<dbReference type="PANTHER" id="PTHR22916:SF51">
    <property type="entry name" value="GLYCOSYLTRANSFERASE EPSH-RELATED"/>
    <property type="match status" value="1"/>
</dbReference>
<accession>A0A943UTV5</accession>
<gene>
    <name evidence="4" type="ORF">KH142_06870</name>
</gene>
<dbReference type="EMBL" id="JAGZSV010000128">
    <property type="protein sequence ID" value="MBS6941182.1"/>
    <property type="molecule type" value="Genomic_DNA"/>
</dbReference>
<evidence type="ECO:0000259" key="3">
    <source>
        <dbReference type="Pfam" id="PF00535"/>
    </source>
</evidence>
<feature type="domain" description="Glycosyltransferase 2-like" evidence="3">
    <location>
        <begin position="6"/>
        <end position="133"/>
    </location>
</feature>
<keyword evidence="1 4" id="KW-0328">Glycosyltransferase</keyword>
<dbReference type="InterPro" id="IPR029044">
    <property type="entry name" value="Nucleotide-diphossugar_trans"/>
</dbReference>
<dbReference type="AlphaFoldDB" id="A0A943UTV5"/>
<dbReference type="Pfam" id="PF00535">
    <property type="entry name" value="Glycos_transf_2"/>
    <property type="match status" value="1"/>
</dbReference>
<feature type="non-terminal residue" evidence="4">
    <location>
        <position position="225"/>
    </location>
</feature>
<protein>
    <submittedName>
        <fullName evidence="4">Glycosyltransferase</fullName>
        <ecNumber evidence="4">2.4.-.-</ecNumber>
    </submittedName>
</protein>
<dbReference type="SUPFAM" id="SSF53448">
    <property type="entry name" value="Nucleotide-diphospho-sugar transferases"/>
    <property type="match status" value="1"/>
</dbReference>
<evidence type="ECO:0000313" key="4">
    <source>
        <dbReference type="EMBL" id="MBS6941182.1"/>
    </source>
</evidence>
<dbReference type="PANTHER" id="PTHR22916">
    <property type="entry name" value="GLYCOSYLTRANSFERASE"/>
    <property type="match status" value="1"/>
</dbReference>